<sequence length="44" mass="5114">MAGCFFLPVFKFVQRQRINLIHAPTEPPCQISSGRQQLPLRFKL</sequence>
<reference evidence="1" key="1">
    <citation type="journal article" date="2021" name="Proc. Natl. Acad. Sci. U.S.A.">
        <title>A Catalog of Tens of Thousands of Viruses from Human Metagenomes Reveals Hidden Associations with Chronic Diseases.</title>
        <authorList>
            <person name="Tisza M.J."/>
            <person name="Buck C.B."/>
        </authorList>
    </citation>
    <scope>NUCLEOTIDE SEQUENCE</scope>
    <source>
        <strain evidence="1">CtGkq5</strain>
    </source>
</reference>
<evidence type="ECO:0000313" key="1">
    <source>
        <dbReference type="EMBL" id="DAE18632.1"/>
    </source>
</evidence>
<dbReference type="EMBL" id="BK015659">
    <property type="protein sequence ID" value="DAE18632.1"/>
    <property type="molecule type" value="Genomic_DNA"/>
</dbReference>
<name>A0A8S5QHU7_9CAUD</name>
<accession>A0A8S5QHU7</accession>
<proteinExistence type="predicted"/>
<protein>
    <submittedName>
        <fullName evidence="1">Uncharacterized protein</fullName>
    </submittedName>
</protein>
<organism evidence="1">
    <name type="scientific">Myoviridae sp. ctGkq5</name>
    <dbReference type="NCBI Taxonomy" id="2825074"/>
    <lineage>
        <taxon>Viruses</taxon>
        <taxon>Duplodnaviria</taxon>
        <taxon>Heunggongvirae</taxon>
        <taxon>Uroviricota</taxon>
        <taxon>Caudoviricetes</taxon>
    </lineage>
</organism>